<evidence type="ECO:0000313" key="2">
    <source>
        <dbReference type="Proteomes" id="UP000823388"/>
    </source>
</evidence>
<keyword evidence="2" id="KW-1185">Reference proteome</keyword>
<dbReference type="EMBL" id="CM029041">
    <property type="protein sequence ID" value="KAG2630076.1"/>
    <property type="molecule type" value="Genomic_DNA"/>
</dbReference>
<name>A0A8T0V989_PANVG</name>
<proteinExistence type="predicted"/>
<evidence type="ECO:0000313" key="1">
    <source>
        <dbReference type="EMBL" id="KAG2630076.1"/>
    </source>
</evidence>
<comment type="caution">
    <text evidence="1">The sequence shown here is derived from an EMBL/GenBank/DDBJ whole genome shotgun (WGS) entry which is preliminary data.</text>
</comment>
<sequence>MGGDRRTILALFIWAMAAVIFMAAIRPNLLAAADQIYCMCCAAKRECTFDPNCCTNGCCSS</sequence>
<gene>
    <name evidence="1" type="ORF">PVAP13_3KG491400</name>
</gene>
<reference evidence="1" key="1">
    <citation type="submission" date="2020-05" db="EMBL/GenBank/DDBJ databases">
        <title>WGS assembly of Panicum virgatum.</title>
        <authorList>
            <person name="Lovell J.T."/>
            <person name="Jenkins J."/>
            <person name="Shu S."/>
            <person name="Juenger T.E."/>
            <person name="Schmutz J."/>
        </authorList>
    </citation>
    <scope>NUCLEOTIDE SEQUENCE</scope>
    <source>
        <strain evidence="1">AP13</strain>
    </source>
</reference>
<dbReference type="Proteomes" id="UP000823388">
    <property type="component" value="Chromosome 3K"/>
</dbReference>
<protein>
    <submittedName>
        <fullName evidence="1">Uncharacterized protein</fullName>
    </submittedName>
</protein>
<dbReference type="AlphaFoldDB" id="A0A8T0V989"/>
<accession>A0A8T0V989</accession>
<organism evidence="1 2">
    <name type="scientific">Panicum virgatum</name>
    <name type="common">Blackwell switchgrass</name>
    <dbReference type="NCBI Taxonomy" id="38727"/>
    <lineage>
        <taxon>Eukaryota</taxon>
        <taxon>Viridiplantae</taxon>
        <taxon>Streptophyta</taxon>
        <taxon>Embryophyta</taxon>
        <taxon>Tracheophyta</taxon>
        <taxon>Spermatophyta</taxon>
        <taxon>Magnoliopsida</taxon>
        <taxon>Liliopsida</taxon>
        <taxon>Poales</taxon>
        <taxon>Poaceae</taxon>
        <taxon>PACMAD clade</taxon>
        <taxon>Panicoideae</taxon>
        <taxon>Panicodae</taxon>
        <taxon>Paniceae</taxon>
        <taxon>Panicinae</taxon>
        <taxon>Panicum</taxon>
        <taxon>Panicum sect. Hiantes</taxon>
    </lineage>
</organism>